<dbReference type="Gene3D" id="3.30.420.240">
    <property type="match status" value="1"/>
</dbReference>
<protein>
    <recommendedName>
        <fullName evidence="3">Terminase</fullName>
    </recommendedName>
</protein>
<dbReference type="Gene3D" id="3.40.50.300">
    <property type="entry name" value="P-loop containing nucleotide triphosphate hydrolases"/>
    <property type="match status" value="1"/>
</dbReference>
<sequence>MRFTMTMRAALEDPEIFGTVLPGESWAAWRVVLIAANGEPLTDDERAIFAELTGREREPDEPCDEVWGVVGRRGGKTRAFAVAAVYRALLVDYTDCNLAPGQRFRLPVIAAVKEQAVQAFQYILGIIQEVPMFAQELMGEPTQDTIRLSNRIDIVVTAANFKTVRGPTLIACICDEIAFWRIEGHANPDKEILRSIRPGLATTGGPLLVMSSPYAKKGILFETYKENFGPDGDPRVLVLQAPTLRMNSSLPRLRRDVEKAYRDDPESAKAEYGAQFRDGISDFVSPEVVDACTDFGVAERAPEPGITYRAFVDPSGGTGKDAFTLAIAHEVKDPKTKKRTQILDLVRAIKPPFSPSGACEQYAEILNKYRLHQVTGDNYADEWPKEMMRANGISYEKSDKVKNAIYGAFLPLLNSQSVRLLDHPEMRRELVNLERSTSQMGRDTINHPNNGHDDLINAAAGALLECQTKRNIWEDIIGDPNSEEDKAAWRAIEWQQRLGGYGSW</sequence>
<accession>A0ABQ4UY42</accession>
<comment type="caution">
    <text evidence="1">The sequence shown here is derived from an EMBL/GenBank/DDBJ whole genome shotgun (WGS) entry which is preliminary data.</text>
</comment>
<keyword evidence="2" id="KW-1185">Reference proteome</keyword>
<evidence type="ECO:0008006" key="3">
    <source>
        <dbReference type="Google" id="ProtNLM"/>
    </source>
</evidence>
<dbReference type="RefSeq" id="WP_238308363.1">
    <property type="nucleotide sequence ID" value="NZ_BPRE01000013.1"/>
</dbReference>
<name>A0ABQ4UY42_9HYPH</name>
<reference evidence="1" key="2">
    <citation type="submission" date="2021-08" db="EMBL/GenBank/DDBJ databases">
        <authorList>
            <person name="Tani A."/>
            <person name="Ola A."/>
            <person name="Ogura Y."/>
            <person name="Katsura K."/>
            <person name="Hayashi T."/>
        </authorList>
    </citation>
    <scope>NUCLEOTIDE SEQUENCE</scope>
    <source>
        <strain evidence="1">DSM 14458</strain>
    </source>
</reference>
<dbReference type="Proteomes" id="UP001055093">
    <property type="component" value="Unassembled WGS sequence"/>
</dbReference>
<evidence type="ECO:0000313" key="1">
    <source>
        <dbReference type="EMBL" id="GJE77246.1"/>
    </source>
</evidence>
<organism evidence="1 2">
    <name type="scientific">Methylorubrum suomiense</name>
    <dbReference type="NCBI Taxonomy" id="144191"/>
    <lineage>
        <taxon>Bacteria</taxon>
        <taxon>Pseudomonadati</taxon>
        <taxon>Pseudomonadota</taxon>
        <taxon>Alphaproteobacteria</taxon>
        <taxon>Hyphomicrobiales</taxon>
        <taxon>Methylobacteriaceae</taxon>
        <taxon>Methylorubrum</taxon>
    </lineage>
</organism>
<gene>
    <name evidence="1" type="ORF">BGCPKDLD_3849</name>
</gene>
<proteinExistence type="predicted"/>
<evidence type="ECO:0000313" key="2">
    <source>
        <dbReference type="Proteomes" id="UP001055093"/>
    </source>
</evidence>
<dbReference type="EMBL" id="BPRE01000013">
    <property type="protein sequence ID" value="GJE77246.1"/>
    <property type="molecule type" value="Genomic_DNA"/>
</dbReference>
<dbReference type="InterPro" id="IPR027417">
    <property type="entry name" value="P-loop_NTPase"/>
</dbReference>
<reference evidence="1" key="1">
    <citation type="journal article" date="2021" name="Front. Microbiol.">
        <title>Comprehensive Comparative Genomics and Phenotyping of Methylobacterium Species.</title>
        <authorList>
            <person name="Alessa O."/>
            <person name="Ogura Y."/>
            <person name="Fujitani Y."/>
            <person name="Takami H."/>
            <person name="Hayashi T."/>
            <person name="Sahin N."/>
            <person name="Tani A."/>
        </authorList>
    </citation>
    <scope>NUCLEOTIDE SEQUENCE</scope>
    <source>
        <strain evidence="1">DSM 14458</strain>
    </source>
</reference>